<dbReference type="Gene3D" id="2.60.60.30">
    <property type="entry name" value="sav2460 like domains"/>
    <property type="match status" value="1"/>
</dbReference>
<dbReference type="CDD" id="cd06974">
    <property type="entry name" value="TerD_like"/>
    <property type="match status" value="1"/>
</dbReference>
<accession>A0A8J8G8W8</accession>
<keyword evidence="2" id="KW-1185">Reference proteome</keyword>
<name>A0A8J8G8W8_9FLAO</name>
<gene>
    <name evidence="1" type="ORF">HNQ03_002350</name>
</gene>
<dbReference type="InterPro" id="IPR003325">
    <property type="entry name" value="TerD"/>
</dbReference>
<dbReference type="RefSeq" id="WP_173779835.1">
    <property type="nucleotide sequence ID" value="NZ_JABSNO010000018.1"/>
</dbReference>
<evidence type="ECO:0000313" key="1">
    <source>
        <dbReference type="EMBL" id="NRS93263.1"/>
    </source>
</evidence>
<evidence type="ECO:0000313" key="2">
    <source>
        <dbReference type="Proteomes" id="UP000610746"/>
    </source>
</evidence>
<reference evidence="1" key="1">
    <citation type="submission" date="2020-05" db="EMBL/GenBank/DDBJ databases">
        <title>Genomic Encyclopedia of Type Strains, Phase IV (KMG-V): Genome sequencing to study the core and pangenomes of soil and plant-associated prokaryotes.</title>
        <authorList>
            <person name="Whitman W."/>
        </authorList>
    </citation>
    <scope>NUCLEOTIDE SEQUENCE</scope>
    <source>
        <strain evidence="1">16F</strain>
    </source>
</reference>
<dbReference type="AlphaFoldDB" id="A0A8J8G8W8"/>
<dbReference type="EMBL" id="JABSNO010000018">
    <property type="protein sequence ID" value="NRS93263.1"/>
    <property type="molecule type" value="Genomic_DNA"/>
</dbReference>
<dbReference type="Proteomes" id="UP000610746">
    <property type="component" value="Unassembled WGS sequence"/>
</dbReference>
<proteinExistence type="predicted"/>
<sequence length="219" mass="24008">MAINLQKVTIEKAGDTASIDLTKNRSASSEIVINLNWSQGKAKKSFFSSLLGGNQEIDLDLGCFYELNNGEKNVIDGVQFSKGNGGSRSQKTRQGRFTDSPWIWHTGDDRGAAAGSGEDIIVNPNGVSGIKRMTIYCFIYDGVAKWAETNGVVTIKVEGNPDIEVKMGEQTDARKFCAIAEIIFSPTNLQVKKLVSFHNAHSDCDKMYNWGMKWATGSK</sequence>
<organism evidence="1 2">
    <name type="scientific">Frigoriflavimonas asaccharolytica</name>
    <dbReference type="NCBI Taxonomy" id="2735899"/>
    <lineage>
        <taxon>Bacteria</taxon>
        <taxon>Pseudomonadati</taxon>
        <taxon>Bacteroidota</taxon>
        <taxon>Flavobacteriia</taxon>
        <taxon>Flavobacteriales</taxon>
        <taxon>Weeksellaceae</taxon>
        <taxon>Frigoriflavimonas</taxon>
    </lineage>
</organism>
<protein>
    <submittedName>
        <fullName evidence="1">Tellurite resistance protein TerA</fullName>
    </submittedName>
</protein>
<comment type="caution">
    <text evidence="1">The sequence shown here is derived from an EMBL/GenBank/DDBJ whole genome shotgun (WGS) entry which is preliminary data.</text>
</comment>